<protein>
    <submittedName>
        <fullName evidence="1">Uncharacterized protein</fullName>
    </submittedName>
</protein>
<reference evidence="1 2" key="1">
    <citation type="submission" date="2020-08" db="EMBL/GenBank/DDBJ databases">
        <title>Genomic Encyclopedia of Type Strains, Phase IV (KMG-IV): sequencing the most valuable type-strain genomes for metagenomic binning, comparative biology and taxonomic classification.</title>
        <authorList>
            <person name="Goeker M."/>
        </authorList>
    </citation>
    <scope>NUCLEOTIDE SEQUENCE [LARGE SCALE GENOMIC DNA]</scope>
    <source>
        <strain evidence="1 2">DSM 27568</strain>
    </source>
</reference>
<organism evidence="1 2">
    <name type="scientific">Novosphingobium fluoreni</name>
    <dbReference type="NCBI Taxonomy" id="1391222"/>
    <lineage>
        <taxon>Bacteria</taxon>
        <taxon>Pseudomonadati</taxon>
        <taxon>Pseudomonadota</taxon>
        <taxon>Alphaproteobacteria</taxon>
        <taxon>Sphingomonadales</taxon>
        <taxon>Sphingomonadaceae</taxon>
        <taxon>Novosphingobium</taxon>
    </lineage>
</organism>
<dbReference type="EMBL" id="JACIDY010000001">
    <property type="protein sequence ID" value="MBB3938465.1"/>
    <property type="molecule type" value="Genomic_DNA"/>
</dbReference>
<dbReference type="RefSeq" id="WP_153000875.1">
    <property type="nucleotide sequence ID" value="NZ_JACIDY010000001.1"/>
</dbReference>
<name>A0A7W6BXX0_9SPHN</name>
<proteinExistence type="predicted"/>
<evidence type="ECO:0000313" key="2">
    <source>
        <dbReference type="Proteomes" id="UP000561459"/>
    </source>
</evidence>
<accession>A0A7W6BXX0</accession>
<sequence length="67" mass="7271">MTIATSVIYGRNPKPVMIIGAKAITSGVHYWVMRTLLPDHPGLARAFGWVTVTIQGSVVGLNLSQMF</sequence>
<keyword evidence="2" id="KW-1185">Reference proteome</keyword>
<evidence type="ECO:0000313" key="1">
    <source>
        <dbReference type="EMBL" id="MBB3938465.1"/>
    </source>
</evidence>
<dbReference type="Proteomes" id="UP000561459">
    <property type="component" value="Unassembled WGS sequence"/>
</dbReference>
<gene>
    <name evidence="1" type="ORF">GGR39_000094</name>
</gene>
<comment type="caution">
    <text evidence="1">The sequence shown here is derived from an EMBL/GenBank/DDBJ whole genome shotgun (WGS) entry which is preliminary data.</text>
</comment>
<dbReference type="AlphaFoldDB" id="A0A7W6BXX0"/>